<name>A0A0K6S8I2_9ALVE</name>
<protein>
    <recommendedName>
        <fullName evidence="6">PH domain-containing protein</fullName>
    </recommendedName>
</protein>
<dbReference type="VEuPathDB" id="CryptoDB:Cvel_25774"/>
<accession>A0A0K6S8I2</accession>
<feature type="region of interest" description="Disordered" evidence="5">
    <location>
        <begin position="511"/>
        <end position="561"/>
    </location>
</feature>
<dbReference type="InterPro" id="IPR036770">
    <property type="entry name" value="Ankyrin_rpt-contain_sf"/>
</dbReference>
<dbReference type="SMART" id="SM00233">
    <property type="entry name" value="PH"/>
    <property type="match status" value="1"/>
</dbReference>
<dbReference type="Gene3D" id="1.25.40.20">
    <property type="entry name" value="Ankyrin repeat-containing domain"/>
    <property type="match status" value="2"/>
</dbReference>
<dbReference type="SUPFAM" id="SSF48403">
    <property type="entry name" value="Ankyrin repeat"/>
    <property type="match status" value="1"/>
</dbReference>
<dbReference type="PROSITE" id="PS50003">
    <property type="entry name" value="PH_DOMAIN"/>
    <property type="match status" value="1"/>
</dbReference>
<feature type="compositionally biased region" description="Polar residues" evidence="5">
    <location>
        <begin position="231"/>
        <end position="245"/>
    </location>
</feature>
<feature type="compositionally biased region" description="Low complexity" evidence="5">
    <location>
        <begin position="519"/>
        <end position="534"/>
    </location>
</feature>
<dbReference type="InterPro" id="IPR002110">
    <property type="entry name" value="Ankyrin_rpt"/>
</dbReference>
<evidence type="ECO:0000256" key="2">
    <source>
        <dbReference type="ARBA" id="ARBA00023043"/>
    </source>
</evidence>
<feature type="repeat" description="ANK" evidence="3">
    <location>
        <begin position="568"/>
        <end position="600"/>
    </location>
</feature>
<feature type="coiled-coil region" evidence="4">
    <location>
        <begin position="439"/>
        <end position="466"/>
    </location>
</feature>
<sequence length="948" mass="103259">MSEGGSTPRVDLGVAIKFQSVQHPILEDIVAIQCPLLGDKSCRRTLIKDGPVLRMNPKTKRLNPQHLFAFTDCLVLTNPMSTSKSSEKERAPDQDLTSFLTEEVPKPKKENAFKATMQSAANSVRSLAGGNAPDGPVKVQFKWQRTIPHKHLLLCDSPAQVKANVEMFGFQIADEKQVLHFCFDEEEEKMEWMSTIRFVVATFVANQMVMPFRRDTVRLVPSKRHSVAVSSPSASFTQLPGSQKTASHRFGETRQGRRRTLALGLLRRGPMGERAAQIPAVVGPSAAAGKSDGVGGAAVGGRKRGWKSTGDVLVDTARISVPVGMPAAVTAVLRDLRKKSDDDEGGEGGSTEACEMPSRGRASHSQRGSARMRDLSVSVARDRREYLCARAAALLGHSLVRGTLHSIVRENRFDSGGQKEGGEPISNSSRVRLQLPLSSSQQQQQQQDEENRMRLLEDAMNKEELEKRDEWGLGPVHVACLSSATDSLLRLIRFGASVACPPDCRCRTMQADEGEDEASASPPSSPTSPFFPEEQTPIADEGGAKQVASGTSPVKRQGTSDSCMRCAWEDTPLLIAVREGECEIVEILLRHGADPFEISADGWTAVELAALHPFSDVSLSLLRTLRANGVDLNGAPPPPPLDEAEAPTSSPALSAEEDEEGADDVVAPHKRRFPHLNPLQAMIFAGAFPSAWRLLVSGVDPDFPSLCKGPGERERENTRGGDQDFGRPAVHLLCDLGARILDEDLQTGALRLLLKHGATVNLRDRSGKTPLETLKAAVEGQKQRGAEEDPAVLRRLVRLLVEFGARPWECFIPGWQPPTGIHAHLKQFNVTLPQQGAAGAGAVPLSPVMETFRLSMTAAQKGWETRKYALPGAPGVKALEDEWPIPDWGGIRTGHVMQTWTFMSMDSTEGAEVVDWFWGAWVKDAATKACMTCIAPFDAVSRRRHHCQ</sequence>
<dbReference type="AlphaFoldDB" id="A0A0K6S8I2"/>
<feature type="domain" description="PH" evidence="6">
    <location>
        <begin position="45"/>
        <end position="201"/>
    </location>
</feature>
<dbReference type="PROSITE" id="PS50088">
    <property type="entry name" value="ANK_REPEAT"/>
    <property type="match status" value="1"/>
</dbReference>
<reference evidence="7" key="1">
    <citation type="submission" date="2014-11" db="EMBL/GenBank/DDBJ databases">
        <title>Molecular phylogeny of cliff fern family Woodsiaceae with morphological implications.</title>
        <authorList>
            <person name="Shao Y.-Z."/>
            <person name="Wei R."/>
            <person name="Zhang X.-C."/>
        </authorList>
    </citation>
    <scope>NUCLEOTIDE SEQUENCE</scope>
</reference>
<keyword evidence="4" id="KW-0175">Coiled coil</keyword>
<evidence type="ECO:0000256" key="3">
    <source>
        <dbReference type="PROSITE-ProRule" id="PRU00023"/>
    </source>
</evidence>
<organism evidence="7">
    <name type="scientific">Chromera velia CCMP2878</name>
    <dbReference type="NCBI Taxonomy" id="1169474"/>
    <lineage>
        <taxon>Eukaryota</taxon>
        <taxon>Sar</taxon>
        <taxon>Alveolata</taxon>
        <taxon>Colpodellida</taxon>
        <taxon>Chromeraceae</taxon>
        <taxon>Chromera</taxon>
    </lineage>
</organism>
<evidence type="ECO:0000256" key="5">
    <source>
        <dbReference type="SAM" id="MobiDB-lite"/>
    </source>
</evidence>
<evidence type="ECO:0000313" key="7">
    <source>
        <dbReference type="EMBL" id="CUC09971.1"/>
    </source>
</evidence>
<dbReference type="PROSITE" id="PS50297">
    <property type="entry name" value="ANK_REP_REGION"/>
    <property type="match status" value="1"/>
</dbReference>
<keyword evidence="1" id="KW-0677">Repeat</keyword>
<keyword evidence="2 3" id="KW-0040">ANK repeat</keyword>
<feature type="region of interest" description="Disordered" evidence="5">
    <location>
        <begin position="231"/>
        <end position="254"/>
    </location>
</feature>
<evidence type="ECO:0000259" key="6">
    <source>
        <dbReference type="PROSITE" id="PS50003"/>
    </source>
</evidence>
<feature type="compositionally biased region" description="Polar residues" evidence="5">
    <location>
        <begin position="548"/>
        <end position="561"/>
    </location>
</feature>
<dbReference type="Pfam" id="PF00023">
    <property type="entry name" value="Ank"/>
    <property type="match status" value="1"/>
</dbReference>
<dbReference type="Gene3D" id="2.30.29.30">
    <property type="entry name" value="Pleckstrin-homology domain (PH domain)/Phosphotyrosine-binding domain (PTB)"/>
    <property type="match status" value="1"/>
</dbReference>
<dbReference type="PANTHER" id="PTHR24171">
    <property type="entry name" value="ANKYRIN REPEAT DOMAIN-CONTAINING PROTEIN 39-RELATED"/>
    <property type="match status" value="1"/>
</dbReference>
<dbReference type="InterPro" id="IPR011993">
    <property type="entry name" value="PH-like_dom_sf"/>
</dbReference>
<evidence type="ECO:0000256" key="4">
    <source>
        <dbReference type="SAM" id="Coils"/>
    </source>
</evidence>
<dbReference type="EMBL" id="CDMZ01002169">
    <property type="protein sequence ID" value="CUC09971.1"/>
    <property type="molecule type" value="Genomic_DNA"/>
</dbReference>
<feature type="region of interest" description="Disordered" evidence="5">
    <location>
        <begin position="631"/>
        <end position="663"/>
    </location>
</feature>
<dbReference type="InterPro" id="IPR001849">
    <property type="entry name" value="PH_domain"/>
</dbReference>
<evidence type="ECO:0000256" key="1">
    <source>
        <dbReference type="ARBA" id="ARBA00022737"/>
    </source>
</evidence>
<dbReference type="SUPFAM" id="SSF50729">
    <property type="entry name" value="PH domain-like"/>
    <property type="match status" value="1"/>
</dbReference>
<feature type="region of interest" description="Disordered" evidence="5">
    <location>
        <begin position="338"/>
        <end position="376"/>
    </location>
</feature>
<proteinExistence type="predicted"/>
<gene>
    <name evidence="7" type="ORF">Cvel_25774.t2.CR1</name>
</gene>
<feature type="region of interest" description="Disordered" evidence="5">
    <location>
        <begin position="81"/>
        <end position="102"/>
    </location>
</feature>
<dbReference type="SMART" id="SM00248">
    <property type="entry name" value="ANK"/>
    <property type="match status" value="4"/>
</dbReference>